<dbReference type="Gene3D" id="3.40.50.2300">
    <property type="match status" value="1"/>
</dbReference>
<name>A0A5M3WBE4_9ACTN</name>
<dbReference type="EMBL" id="BLAD01000081">
    <property type="protein sequence ID" value="GES04371.1"/>
    <property type="molecule type" value="Genomic_DNA"/>
</dbReference>
<reference evidence="5 6" key="1">
    <citation type="submission" date="2019-10" db="EMBL/GenBank/DDBJ databases">
        <title>Whole genome shotgun sequence of Acrocarpospora corrugata NBRC 13972.</title>
        <authorList>
            <person name="Ichikawa N."/>
            <person name="Kimura A."/>
            <person name="Kitahashi Y."/>
            <person name="Komaki H."/>
            <person name="Oguchi A."/>
        </authorList>
    </citation>
    <scope>NUCLEOTIDE SEQUENCE [LARGE SCALE GENOMIC DNA]</scope>
    <source>
        <strain evidence="5 6">NBRC 13972</strain>
    </source>
</reference>
<gene>
    <name evidence="5" type="ORF">Acor_64390</name>
</gene>
<evidence type="ECO:0000313" key="5">
    <source>
        <dbReference type="EMBL" id="GES04371.1"/>
    </source>
</evidence>
<keyword evidence="1 5" id="KW-0238">DNA-binding</keyword>
<dbReference type="PROSITE" id="PS50110">
    <property type="entry name" value="RESPONSE_REGULATORY"/>
    <property type="match status" value="1"/>
</dbReference>
<organism evidence="5 6">
    <name type="scientific">Acrocarpospora corrugata</name>
    <dbReference type="NCBI Taxonomy" id="35763"/>
    <lineage>
        <taxon>Bacteria</taxon>
        <taxon>Bacillati</taxon>
        <taxon>Actinomycetota</taxon>
        <taxon>Actinomycetes</taxon>
        <taxon>Streptosporangiales</taxon>
        <taxon>Streptosporangiaceae</taxon>
        <taxon>Acrocarpospora</taxon>
    </lineage>
</organism>
<evidence type="ECO:0000256" key="1">
    <source>
        <dbReference type="ARBA" id="ARBA00023125"/>
    </source>
</evidence>
<dbReference type="PANTHER" id="PTHR43214">
    <property type="entry name" value="TWO-COMPONENT RESPONSE REGULATOR"/>
    <property type="match status" value="1"/>
</dbReference>
<dbReference type="SUPFAM" id="SSF52172">
    <property type="entry name" value="CheY-like"/>
    <property type="match status" value="1"/>
</dbReference>
<keyword evidence="6" id="KW-1185">Reference proteome</keyword>
<accession>A0A5M3WBE4</accession>
<sequence length="212" mass="22902">MTHIALNAVFAKSGRFRLIAAVSTAHEARSVVLAHKPDLVLCEADVAGESGLELCGWIRLASPATMPVLLSGVNDDSLAASAISCGAAGYLLKISPPEDLIFYLYGVLAGQQIIDDRVTARSWRPSEENSLARYGLSTREREVLDEVLLGHDNRSIALRLRISIDTVKSHIKAILRKTGARDRVHVIAMALGRGRTDVLIPTGRRQSRGSVA</sequence>
<dbReference type="PRINTS" id="PR00038">
    <property type="entry name" value="HTHLUXR"/>
</dbReference>
<feature type="domain" description="HTH luxR-type" evidence="3">
    <location>
        <begin position="127"/>
        <end position="194"/>
    </location>
</feature>
<evidence type="ECO:0000259" key="3">
    <source>
        <dbReference type="PROSITE" id="PS50043"/>
    </source>
</evidence>
<dbReference type="PROSITE" id="PS00622">
    <property type="entry name" value="HTH_LUXR_1"/>
    <property type="match status" value="1"/>
</dbReference>
<comment type="caution">
    <text evidence="5">The sequence shown here is derived from an EMBL/GenBank/DDBJ whole genome shotgun (WGS) entry which is preliminary data.</text>
</comment>
<evidence type="ECO:0000313" key="6">
    <source>
        <dbReference type="Proteomes" id="UP000334990"/>
    </source>
</evidence>
<dbReference type="GO" id="GO:0003677">
    <property type="term" value="F:DNA binding"/>
    <property type="evidence" value="ECO:0007669"/>
    <property type="project" value="UniProtKB-KW"/>
</dbReference>
<dbReference type="Pfam" id="PF00072">
    <property type="entry name" value="Response_reg"/>
    <property type="match status" value="1"/>
</dbReference>
<dbReference type="InterPro" id="IPR011006">
    <property type="entry name" value="CheY-like_superfamily"/>
</dbReference>
<dbReference type="InterPro" id="IPR001789">
    <property type="entry name" value="Sig_transdc_resp-reg_receiver"/>
</dbReference>
<dbReference type="Proteomes" id="UP000334990">
    <property type="component" value="Unassembled WGS sequence"/>
</dbReference>
<dbReference type="CDD" id="cd06170">
    <property type="entry name" value="LuxR_C_like"/>
    <property type="match status" value="1"/>
</dbReference>
<dbReference type="AlphaFoldDB" id="A0A5M3WBE4"/>
<feature type="domain" description="Response regulatory" evidence="4">
    <location>
        <begin position="1"/>
        <end position="108"/>
    </location>
</feature>
<proteinExistence type="predicted"/>
<comment type="caution">
    <text evidence="2">Lacks conserved residue(s) required for the propagation of feature annotation.</text>
</comment>
<evidence type="ECO:0000256" key="2">
    <source>
        <dbReference type="PROSITE-ProRule" id="PRU00169"/>
    </source>
</evidence>
<dbReference type="GO" id="GO:0000160">
    <property type="term" value="P:phosphorelay signal transduction system"/>
    <property type="evidence" value="ECO:0007669"/>
    <property type="project" value="InterPro"/>
</dbReference>
<dbReference type="InterPro" id="IPR000792">
    <property type="entry name" value="Tscrpt_reg_LuxR_C"/>
</dbReference>
<protein>
    <submittedName>
        <fullName evidence="5">DNA-binding response regulator</fullName>
    </submittedName>
</protein>
<dbReference type="InterPro" id="IPR016032">
    <property type="entry name" value="Sig_transdc_resp-reg_C-effctor"/>
</dbReference>
<dbReference type="GO" id="GO:0006355">
    <property type="term" value="P:regulation of DNA-templated transcription"/>
    <property type="evidence" value="ECO:0007669"/>
    <property type="project" value="InterPro"/>
</dbReference>
<dbReference type="SMART" id="SM00421">
    <property type="entry name" value="HTH_LUXR"/>
    <property type="match status" value="1"/>
</dbReference>
<dbReference type="PROSITE" id="PS50043">
    <property type="entry name" value="HTH_LUXR_2"/>
    <property type="match status" value="1"/>
</dbReference>
<dbReference type="SUPFAM" id="SSF46894">
    <property type="entry name" value="C-terminal effector domain of the bipartite response regulators"/>
    <property type="match status" value="1"/>
</dbReference>
<dbReference type="InterPro" id="IPR039420">
    <property type="entry name" value="WalR-like"/>
</dbReference>
<evidence type="ECO:0000259" key="4">
    <source>
        <dbReference type="PROSITE" id="PS50110"/>
    </source>
</evidence>
<dbReference type="Pfam" id="PF00196">
    <property type="entry name" value="GerE"/>
    <property type="match status" value="1"/>
</dbReference>